<feature type="domain" description="NADP-dependent oxidoreductase" evidence="2">
    <location>
        <begin position="1"/>
        <end position="44"/>
    </location>
</feature>
<organism evidence="3 4">
    <name type="scientific">Stigmatella ashevillensis</name>
    <dbReference type="NCBI Taxonomy" id="2995309"/>
    <lineage>
        <taxon>Bacteria</taxon>
        <taxon>Pseudomonadati</taxon>
        <taxon>Myxococcota</taxon>
        <taxon>Myxococcia</taxon>
        <taxon>Myxococcales</taxon>
        <taxon>Cystobacterineae</taxon>
        <taxon>Archangiaceae</taxon>
        <taxon>Stigmatella</taxon>
    </lineage>
</organism>
<sequence length="89" mass="9955">MFDTAEAYGPFTNEKRVGEALASVRDQVAITTKFGWDIDPETGKRHAGLNSRPDHIKVTTEGMHAVQPVTAVQSEYSLWTRSPRSSQHR</sequence>
<dbReference type="Proteomes" id="UP001221838">
    <property type="component" value="Unassembled WGS sequence"/>
</dbReference>
<dbReference type="PANTHER" id="PTHR43625">
    <property type="entry name" value="AFLATOXIN B1 ALDEHYDE REDUCTASE"/>
    <property type="match status" value="1"/>
</dbReference>
<keyword evidence="1" id="KW-0560">Oxidoreductase</keyword>
<dbReference type="Gene3D" id="3.20.20.100">
    <property type="entry name" value="NADP-dependent oxidoreductase domain"/>
    <property type="match status" value="1"/>
</dbReference>
<comment type="caution">
    <text evidence="3">The sequence shown here is derived from an EMBL/GenBank/DDBJ whole genome shotgun (WGS) entry which is preliminary data.</text>
</comment>
<protein>
    <submittedName>
        <fullName evidence="3">Aldo/keto reductase</fullName>
    </submittedName>
</protein>
<evidence type="ECO:0000313" key="4">
    <source>
        <dbReference type="Proteomes" id="UP001221838"/>
    </source>
</evidence>
<gene>
    <name evidence="3" type="ORF">POL68_01655</name>
</gene>
<evidence type="ECO:0000313" key="3">
    <source>
        <dbReference type="EMBL" id="MDC0707163.1"/>
    </source>
</evidence>
<dbReference type="InterPro" id="IPR050791">
    <property type="entry name" value="Aldo-Keto_reductase"/>
</dbReference>
<dbReference type="SUPFAM" id="SSF51430">
    <property type="entry name" value="NAD(P)-linked oxidoreductase"/>
    <property type="match status" value="1"/>
</dbReference>
<dbReference type="RefSeq" id="WP_272134723.1">
    <property type="nucleotide sequence ID" value="NZ_JAQNDM010000001.1"/>
</dbReference>
<evidence type="ECO:0000259" key="2">
    <source>
        <dbReference type="Pfam" id="PF00248"/>
    </source>
</evidence>
<dbReference type="InterPro" id="IPR023210">
    <property type="entry name" value="NADP_OxRdtase_dom"/>
</dbReference>
<accession>A0ABT5D2S5</accession>
<dbReference type="Pfam" id="PF00248">
    <property type="entry name" value="Aldo_ket_red"/>
    <property type="match status" value="1"/>
</dbReference>
<proteinExistence type="predicted"/>
<dbReference type="InterPro" id="IPR036812">
    <property type="entry name" value="NAD(P)_OxRdtase_dom_sf"/>
</dbReference>
<reference evidence="3 4" key="1">
    <citation type="submission" date="2022-11" db="EMBL/GenBank/DDBJ databases">
        <title>Minimal conservation of predation-associated metabolite biosynthetic gene clusters underscores biosynthetic potential of Myxococcota including descriptions for ten novel species: Archangium lansinium sp. nov., Myxococcus landrumus sp. nov., Nannocystis bai.</title>
        <authorList>
            <person name="Ahearne A."/>
            <person name="Stevens C."/>
            <person name="Dowd S."/>
        </authorList>
    </citation>
    <scope>NUCLEOTIDE SEQUENCE [LARGE SCALE GENOMIC DNA]</scope>
    <source>
        <strain evidence="3 4">NCWAL01</strain>
    </source>
</reference>
<name>A0ABT5D2S5_9BACT</name>
<dbReference type="PANTHER" id="PTHR43625:SF77">
    <property type="entry name" value="ALDO-KETO REDUCTASE"/>
    <property type="match status" value="1"/>
</dbReference>
<evidence type="ECO:0000256" key="1">
    <source>
        <dbReference type="ARBA" id="ARBA00023002"/>
    </source>
</evidence>
<keyword evidence="4" id="KW-1185">Reference proteome</keyword>
<dbReference type="EMBL" id="JAQNDM010000001">
    <property type="protein sequence ID" value="MDC0707163.1"/>
    <property type="molecule type" value="Genomic_DNA"/>
</dbReference>